<dbReference type="GO" id="GO:0006310">
    <property type="term" value="P:DNA recombination"/>
    <property type="evidence" value="ECO:0007669"/>
    <property type="project" value="TreeGrafter"/>
</dbReference>
<dbReference type="STRING" id="113226.A0A139IKB0"/>
<keyword evidence="3" id="KW-1185">Reference proteome</keyword>
<feature type="region of interest" description="Disordered" evidence="1">
    <location>
        <begin position="76"/>
        <end position="101"/>
    </location>
</feature>
<protein>
    <recommendedName>
        <fullName evidence="4">DNA repair protein Dds20/Mei5</fullName>
    </recommendedName>
</protein>
<evidence type="ECO:0008006" key="4">
    <source>
        <dbReference type="Google" id="ProtNLM"/>
    </source>
</evidence>
<organism evidence="2 3">
    <name type="scientific">Pseudocercospora musae</name>
    <dbReference type="NCBI Taxonomy" id="113226"/>
    <lineage>
        <taxon>Eukaryota</taxon>
        <taxon>Fungi</taxon>
        <taxon>Dikarya</taxon>
        <taxon>Ascomycota</taxon>
        <taxon>Pezizomycotina</taxon>
        <taxon>Dothideomycetes</taxon>
        <taxon>Dothideomycetidae</taxon>
        <taxon>Mycosphaerellales</taxon>
        <taxon>Mycosphaerellaceae</taxon>
        <taxon>Pseudocercospora</taxon>
    </lineage>
</organism>
<dbReference type="OrthoDB" id="27934at2759"/>
<evidence type="ECO:0000256" key="1">
    <source>
        <dbReference type="SAM" id="MobiDB-lite"/>
    </source>
</evidence>
<reference evidence="2 3" key="1">
    <citation type="submission" date="2015-07" db="EMBL/GenBank/DDBJ databases">
        <title>Comparative genomics of the Sigatoka disease complex on banana suggests a link between parallel evolutionary changes in Pseudocercospora fijiensis and Pseudocercospora eumusae and increased virulence on the banana host.</title>
        <authorList>
            <person name="Chang T.-C."/>
            <person name="Salvucci A."/>
            <person name="Crous P.W."/>
            <person name="Stergiopoulos I."/>
        </authorList>
    </citation>
    <scope>NUCLEOTIDE SEQUENCE [LARGE SCALE GENOMIC DNA]</scope>
    <source>
        <strain evidence="2 3">CBS 116634</strain>
    </source>
</reference>
<feature type="compositionally biased region" description="Basic and acidic residues" evidence="1">
    <location>
        <begin position="233"/>
        <end position="249"/>
    </location>
</feature>
<evidence type="ECO:0000313" key="2">
    <source>
        <dbReference type="EMBL" id="KXT15193.1"/>
    </source>
</evidence>
<dbReference type="PANTHER" id="PTHR28527">
    <property type="entry name" value="MATING-TYPE SWITCHING PROTEIN SWI2-RELATED"/>
    <property type="match status" value="1"/>
</dbReference>
<feature type="region of interest" description="Disordered" evidence="1">
    <location>
        <begin position="195"/>
        <end position="262"/>
    </location>
</feature>
<proteinExistence type="predicted"/>
<feature type="region of interest" description="Disordered" evidence="1">
    <location>
        <begin position="1"/>
        <end position="46"/>
    </location>
</feature>
<gene>
    <name evidence="2" type="ORF">AC579_3947</name>
</gene>
<name>A0A139IKB0_9PEZI</name>
<sequence>MSSPLSIKRRKLNDATAKLKKPFVSPIRSTKPEQAASGGLRDNKGKANVGVREYIPSTLAHTVSQAYSFAAPKVANPASTPDAATPLRKQPSFTWSTSKKKASPEEQAAWKAVNAISTQIRNVQKELDILKQAEQLASTSTDAELEALSEKWRHCSQAVAEELFSTVKERVQRMGGVAAWREMEKRKYERAHGLGEFAQEEEPEDDADCEFDSQGEELPEEEQEFRKKMKRQAKQEAMDAAEEPEHTEADSNGGKVQIWQEATNAEDDSFTMDMMLRSLNIDLNVIGYDKVAQKWIA</sequence>
<dbReference type="EMBL" id="LFZO01000064">
    <property type="protein sequence ID" value="KXT15193.1"/>
    <property type="molecule type" value="Genomic_DNA"/>
</dbReference>
<feature type="compositionally biased region" description="Acidic residues" evidence="1">
    <location>
        <begin position="198"/>
        <end position="223"/>
    </location>
</feature>
<dbReference type="Gene3D" id="6.10.140.1020">
    <property type="match status" value="1"/>
</dbReference>
<accession>A0A139IKB0</accession>
<dbReference type="Proteomes" id="UP000073492">
    <property type="component" value="Unassembled WGS sequence"/>
</dbReference>
<dbReference type="PANTHER" id="PTHR28527:SF1">
    <property type="entry name" value="SWI5-DEPENDENT RECOMBINATION DNA REPAIR PROTEIN 1"/>
    <property type="match status" value="1"/>
</dbReference>
<dbReference type="AlphaFoldDB" id="A0A139IKB0"/>
<evidence type="ECO:0000313" key="3">
    <source>
        <dbReference type="Proteomes" id="UP000073492"/>
    </source>
</evidence>
<comment type="caution">
    <text evidence="2">The sequence shown here is derived from an EMBL/GenBank/DDBJ whole genome shotgun (WGS) entry which is preliminary data.</text>
</comment>